<dbReference type="Pfam" id="PF03591">
    <property type="entry name" value="AzlC"/>
    <property type="match status" value="1"/>
</dbReference>
<dbReference type="GO" id="GO:0005886">
    <property type="term" value="C:plasma membrane"/>
    <property type="evidence" value="ECO:0007669"/>
    <property type="project" value="UniProtKB-SubCell"/>
</dbReference>
<feature type="transmembrane region" description="Helical" evidence="8">
    <location>
        <begin position="71"/>
        <end position="92"/>
    </location>
</feature>
<dbReference type="PANTHER" id="PTHR34979">
    <property type="entry name" value="INNER MEMBRANE PROTEIN YGAZ"/>
    <property type="match status" value="1"/>
</dbReference>
<evidence type="ECO:0000313" key="10">
    <source>
        <dbReference type="Proteomes" id="UP000186364"/>
    </source>
</evidence>
<keyword evidence="10" id="KW-1185">Reference proteome</keyword>
<comment type="subcellular location">
    <subcellularLocation>
        <location evidence="1">Cell membrane</location>
        <topology evidence="1">Multi-pass membrane protein</topology>
    </subcellularLocation>
</comment>
<evidence type="ECO:0000256" key="8">
    <source>
        <dbReference type="SAM" id="Phobius"/>
    </source>
</evidence>
<keyword evidence="3" id="KW-0813">Transport</keyword>
<keyword evidence="4" id="KW-1003">Cell membrane</keyword>
<feature type="transmembrane region" description="Helical" evidence="8">
    <location>
        <begin position="187"/>
        <end position="205"/>
    </location>
</feature>
<evidence type="ECO:0000256" key="2">
    <source>
        <dbReference type="ARBA" id="ARBA00010735"/>
    </source>
</evidence>
<keyword evidence="7 8" id="KW-0472">Membrane</keyword>
<keyword evidence="6 8" id="KW-1133">Transmembrane helix</keyword>
<proteinExistence type="inferred from homology"/>
<comment type="similarity">
    <text evidence="2">Belongs to the AzlC family.</text>
</comment>
<evidence type="ECO:0000256" key="6">
    <source>
        <dbReference type="ARBA" id="ARBA00022989"/>
    </source>
</evidence>
<dbReference type="OrthoDB" id="3579489at2"/>
<organism evidence="9 10">
    <name type="scientific">Xaviernesmea oryzae</name>
    <dbReference type="NCBI Taxonomy" id="464029"/>
    <lineage>
        <taxon>Bacteria</taxon>
        <taxon>Pseudomonadati</taxon>
        <taxon>Pseudomonadota</taxon>
        <taxon>Alphaproteobacteria</taxon>
        <taxon>Hyphomicrobiales</taxon>
        <taxon>Rhizobiaceae</taxon>
        <taxon>Rhizobium/Agrobacterium group</taxon>
        <taxon>Xaviernesmea</taxon>
    </lineage>
</organism>
<feature type="transmembrane region" description="Helical" evidence="8">
    <location>
        <begin position="153"/>
        <end position="175"/>
    </location>
</feature>
<accession>A0A1Q9B002</accession>
<dbReference type="GO" id="GO:1903785">
    <property type="term" value="P:L-valine transmembrane transport"/>
    <property type="evidence" value="ECO:0007669"/>
    <property type="project" value="TreeGrafter"/>
</dbReference>
<dbReference type="EMBL" id="MKIP01000033">
    <property type="protein sequence ID" value="OLP61312.1"/>
    <property type="molecule type" value="Genomic_DNA"/>
</dbReference>
<name>A0A1Q9B002_9HYPH</name>
<evidence type="ECO:0000256" key="5">
    <source>
        <dbReference type="ARBA" id="ARBA00022692"/>
    </source>
</evidence>
<feature type="transmembrane region" description="Helical" evidence="8">
    <location>
        <begin position="130"/>
        <end position="147"/>
    </location>
</feature>
<dbReference type="AlphaFoldDB" id="A0A1Q9B002"/>
<evidence type="ECO:0000256" key="1">
    <source>
        <dbReference type="ARBA" id="ARBA00004651"/>
    </source>
</evidence>
<protein>
    <submittedName>
        <fullName evidence="9">Branched-chain amino acid ABC transporter permease</fullName>
    </submittedName>
</protein>
<reference evidence="9 10" key="1">
    <citation type="submission" date="2016-09" db="EMBL/GenBank/DDBJ databases">
        <title>Rhizobium sp. nov., a novel species isolated from the rice rhizosphere.</title>
        <authorList>
            <person name="Zhao J."/>
            <person name="Zhang X."/>
        </authorList>
    </citation>
    <scope>NUCLEOTIDE SEQUENCE [LARGE SCALE GENOMIC DNA]</scope>
    <source>
        <strain evidence="9 10">1.7048</strain>
    </source>
</reference>
<gene>
    <name evidence="9" type="ORF">BJF93_21290</name>
</gene>
<keyword evidence="5 8" id="KW-0812">Transmembrane</keyword>
<evidence type="ECO:0000256" key="4">
    <source>
        <dbReference type="ARBA" id="ARBA00022475"/>
    </source>
</evidence>
<dbReference type="PANTHER" id="PTHR34979:SF1">
    <property type="entry name" value="INNER MEMBRANE PROTEIN YGAZ"/>
    <property type="match status" value="1"/>
</dbReference>
<comment type="caution">
    <text evidence="9">The sequence shown here is derived from an EMBL/GenBank/DDBJ whole genome shotgun (WGS) entry which is preliminary data.</text>
</comment>
<dbReference type="RefSeq" id="WP_075626704.1">
    <property type="nucleotide sequence ID" value="NZ_FOAM01000009.1"/>
</dbReference>
<evidence type="ECO:0000256" key="7">
    <source>
        <dbReference type="ARBA" id="ARBA00023136"/>
    </source>
</evidence>
<dbReference type="Proteomes" id="UP000186364">
    <property type="component" value="Unassembled WGS sequence"/>
</dbReference>
<dbReference type="InterPro" id="IPR011606">
    <property type="entry name" value="Brnchd-chn_aa_trnsp_permease"/>
</dbReference>
<feature type="transmembrane region" description="Helical" evidence="8">
    <location>
        <begin position="16"/>
        <end position="35"/>
    </location>
</feature>
<evidence type="ECO:0000313" key="9">
    <source>
        <dbReference type="EMBL" id="OLP61312.1"/>
    </source>
</evidence>
<evidence type="ECO:0000256" key="3">
    <source>
        <dbReference type="ARBA" id="ARBA00022448"/>
    </source>
</evidence>
<sequence length="246" mass="26624">MAETLRDEFWQGARKALPAILSASPFGALFGALAVDNGLSITDAMLMSLTVFAGASQMVGIELFGQKVQPWLIVLSVFAVNFRLVLYSASIARHIQHFSRLQKAFGLFLLTDPHYAETERRADERGRVRFAWFIGYGIALYVPWQVATALGAVFAGLIGNPAAIGLDVLLPIYFLSLLMGFRKRRNWLPVVAVSSVVSILALKVVGSPWHVSIGALVGMVLSACLPLPVEGDEAPAADAQGRREAN</sequence>